<comment type="caution">
    <text evidence="3">The sequence shown here is derived from an EMBL/GenBank/DDBJ whole genome shotgun (WGS) entry which is preliminary data.</text>
</comment>
<dbReference type="Gene3D" id="2.40.10.10">
    <property type="entry name" value="Trypsin-like serine proteases"/>
    <property type="match status" value="2"/>
</dbReference>
<organism evidence="3 4">
    <name type="scientific">Microcella pacifica</name>
    <dbReference type="NCBI Taxonomy" id="2591847"/>
    <lineage>
        <taxon>Bacteria</taxon>
        <taxon>Bacillati</taxon>
        <taxon>Actinomycetota</taxon>
        <taxon>Actinomycetes</taxon>
        <taxon>Micrococcales</taxon>
        <taxon>Microbacteriaceae</taxon>
        <taxon>Microcella</taxon>
    </lineage>
</organism>
<dbReference type="PANTHER" id="PTHR30032:SF8">
    <property type="entry name" value="GERMINATION-SPECIFIC N-ACETYLMURAMOYL-L-ALANINE AMIDASE"/>
    <property type="match status" value="1"/>
</dbReference>
<dbReference type="InterPro" id="IPR009003">
    <property type="entry name" value="Peptidase_S1_PA"/>
</dbReference>
<dbReference type="InterPro" id="IPR051922">
    <property type="entry name" value="Bact_Sporulation_Assoc"/>
</dbReference>
<dbReference type="RefSeq" id="WP_152582450.1">
    <property type="nucleotide sequence ID" value="NZ_VIKT02000008.1"/>
</dbReference>
<dbReference type="Pfam" id="PF00089">
    <property type="entry name" value="Trypsin"/>
    <property type="match status" value="1"/>
</dbReference>
<dbReference type="InterPro" id="IPR043504">
    <property type="entry name" value="Peptidase_S1_PA_chymotrypsin"/>
</dbReference>
<name>A0A9E5JLQ3_9MICO</name>
<dbReference type="Proteomes" id="UP000818266">
    <property type="component" value="Unassembled WGS sequence"/>
</dbReference>
<dbReference type="PROSITE" id="PS00134">
    <property type="entry name" value="TRYPSIN_HIS"/>
    <property type="match status" value="1"/>
</dbReference>
<dbReference type="InterPro" id="IPR018114">
    <property type="entry name" value="TRYPSIN_HIS"/>
</dbReference>
<dbReference type="OrthoDB" id="5196645at2"/>
<dbReference type="AlphaFoldDB" id="A0A9E5JLQ3"/>
<evidence type="ECO:0000256" key="1">
    <source>
        <dbReference type="SAM" id="SignalP"/>
    </source>
</evidence>
<accession>A0A9E5JLQ3</accession>
<dbReference type="PANTHER" id="PTHR30032">
    <property type="entry name" value="N-ACETYLMURAMOYL-L-ALANINE AMIDASE-RELATED"/>
    <property type="match status" value="1"/>
</dbReference>
<reference evidence="3 4" key="1">
    <citation type="submission" date="2020-03" db="EMBL/GenBank/DDBJ databases">
        <title>Chryseoglobus sp. isolated from a deep-sea seamount.</title>
        <authorList>
            <person name="Zhang D.-C."/>
        </authorList>
    </citation>
    <scope>NUCLEOTIDE SEQUENCE [LARGE SCALE GENOMIC DNA]</scope>
    <source>
        <strain evidence="3 4">KN1116</strain>
    </source>
</reference>
<dbReference type="Pfam" id="PF04122">
    <property type="entry name" value="CW_binding_2"/>
    <property type="match status" value="3"/>
</dbReference>
<feature type="domain" description="Peptidase S1" evidence="2">
    <location>
        <begin position="153"/>
        <end position="425"/>
    </location>
</feature>
<dbReference type="EMBL" id="VIKT02000008">
    <property type="protein sequence ID" value="NHF62890.1"/>
    <property type="molecule type" value="Genomic_DNA"/>
</dbReference>
<evidence type="ECO:0000313" key="3">
    <source>
        <dbReference type="EMBL" id="NHF62890.1"/>
    </source>
</evidence>
<gene>
    <name evidence="3" type="ORF">FK219_006515</name>
</gene>
<keyword evidence="4" id="KW-1185">Reference proteome</keyword>
<protein>
    <recommendedName>
        <fullName evidence="2">Peptidase S1 domain-containing protein</fullName>
    </recommendedName>
</protein>
<sequence>MRSPRAATTGALLAFLALVAAPVTAASAAEPTAVPVRALERPVTPVGDEPSRMVDVKPDDFAAEGAALPAGLQQALARDVGLSGAEWLAQSEAGNAAADVVADLTEVIDVVDARLEGYDLVVTVENDADARVAESVGARVEFGSAPAARATEAIEGLEPAADLRGGMPYVYDSSRCSIGFVGLNTSNSELEMLSAGHCETIEGSMRRAATINRPTISGGTIGATTQIGNGGLHVAGEYANPGFDTGAPDFDPVITYYDFGATQVTNDVWVGKPEIVTWGNSTSGAPLASSPLVIRDAGPAISGATLCKSGSTTGWTCGAILTPATAAQYGFSDGVDQVVPVGGSNCEAPGAYCVGAIVAAICVRQGDSGGPAVVGSRAVGITSAASNADPDQFPSCNVQGNVGVFSTLYSANSAWEQVTKVYPDWEPLIGFSSTNRNASSPVRLSPSATPNLLGRVTGGSTRHGVEVSINGGATVSPTVGANGDWSVPLDGLRGTLEWSATASWGSQTQASPSTGSIFVADGVRLSGANRYDTANAIAARAYPGSPNVPVVYIANGANFPDALSAGPAAAAEGGPLLLTERGSLPSSVRSELNRLNPQTIVIVGGSSVVSSSVASALRSYADSVVRIGGANRYETSRLIAQRGLTKGFFSTDEQVWVATGANYADALSAGAAAASAGVPILLVNGAASGIDSATRSFLSSKLEPTVARIAGGTAVVSNGVKNAIDAVSGVSTARYGGANRYATSLLINKFAHPDSAPDAFLTYGQNFPDALAGGVLAGISGGPMYITQTKCVEPGVVNHILDLSPSTITVFGGTAVVSNSARDLRRC</sequence>
<dbReference type="Gene3D" id="3.40.50.12090">
    <property type="match status" value="1"/>
</dbReference>
<feature type="chain" id="PRO_5038976189" description="Peptidase S1 domain-containing protein" evidence="1">
    <location>
        <begin position="26"/>
        <end position="827"/>
    </location>
</feature>
<dbReference type="CDD" id="cd21112">
    <property type="entry name" value="alphaLP-like"/>
    <property type="match status" value="1"/>
</dbReference>
<evidence type="ECO:0000313" key="4">
    <source>
        <dbReference type="Proteomes" id="UP000818266"/>
    </source>
</evidence>
<dbReference type="InterPro" id="IPR007253">
    <property type="entry name" value="Cell_wall-bd_2"/>
</dbReference>
<dbReference type="GO" id="GO:0006508">
    <property type="term" value="P:proteolysis"/>
    <property type="evidence" value="ECO:0007669"/>
    <property type="project" value="InterPro"/>
</dbReference>
<dbReference type="SUPFAM" id="SSF50494">
    <property type="entry name" value="Trypsin-like serine proteases"/>
    <property type="match status" value="1"/>
</dbReference>
<proteinExistence type="predicted"/>
<feature type="signal peptide" evidence="1">
    <location>
        <begin position="1"/>
        <end position="25"/>
    </location>
</feature>
<dbReference type="PROSITE" id="PS50240">
    <property type="entry name" value="TRYPSIN_DOM"/>
    <property type="match status" value="1"/>
</dbReference>
<dbReference type="GO" id="GO:0004252">
    <property type="term" value="F:serine-type endopeptidase activity"/>
    <property type="evidence" value="ECO:0007669"/>
    <property type="project" value="InterPro"/>
</dbReference>
<dbReference type="InterPro" id="IPR001254">
    <property type="entry name" value="Trypsin_dom"/>
</dbReference>
<keyword evidence="1" id="KW-0732">Signal</keyword>
<evidence type="ECO:0000259" key="2">
    <source>
        <dbReference type="PROSITE" id="PS50240"/>
    </source>
</evidence>